<evidence type="ECO:0000313" key="3">
    <source>
        <dbReference type="Proteomes" id="UP000762676"/>
    </source>
</evidence>
<comment type="caution">
    <text evidence="2">The sequence shown here is derived from an EMBL/GenBank/DDBJ whole genome shotgun (WGS) entry which is preliminary data.</text>
</comment>
<organism evidence="2 3">
    <name type="scientific">Elysia marginata</name>
    <dbReference type="NCBI Taxonomy" id="1093978"/>
    <lineage>
        <taxon>Eukaryota</taxon>
        <taxon>Metazoa</taxon>
        <taxon>Spiralia</taxon>
        <taxon>Lophotrochozoa</taxon>
        <taxon>Mollusca</taxon>
        <taxon>Gastropoda</taxon>
        <taxon>Heterobranchia</taxon>
        <taxon>Euthyneura</taxon>
        <taxon>Panpulmonata</taxon>
        <taxon>Sacoglossa</taxon>
        <taxon>Placobranchoidea</taxon>
        <taxon>Plakobranchidae</taxon>
        <taxon>Elysia</taxon>
    </lineage>
</organism>
<reference evidence="2 3" key="1">
    <citation type="journal article" date="2021" name="Elife">
        <title>Chloroplast acquisition without the gene transfer in kleptoplastic sea slugs, Plakobranchus ocellatus.</title>
        <authorList>
            <person name="Maeda T."/>
            <person name="Takahashi S."/>
            <person name="Yoshida T."/>
            <person name="Shimamura S."/>
            <person name="Takaki Y."/>
            <person name="Nagai Y."/>
            <person name="Toyoda A."/>
            <person name="Suzuki Y."/>
            <person name="Arimoto A."/>
            <person name="Ishii H."/>
            <person name="Satoh N."/>
            <person name="Nishiyama T."/>
            <person name="Hasebe M."/>
            <person name="Maruyama T."/>
            <person name="Minagawa J."/>
            <person name="Obokata J."/>
            <person name="Shigenobu S."/>
        </authorList>
    </citation>
    <scope>NUCLEOTIDE SEQUENCE [LARGE SCALE GENOMIC DNA]</scope>
</reference>
<sequence length="113" mass="12246">MSLFSLNEKLSSRQTVLHSLTAAILVGQVGKSPHIAQADSVTNGRQQEVELARPVTAFLLWNTWTWFLHVDKDDVGGDSGDKDDVGGVVGDKDDVGGVFGHPTLQDMRDRASK</sequence>
<dbReference type="Proteomes" id="UP000762676">
    <property type="component" value="Unassembled WGS sequence"/>
</dbReference>
<feature type="region of interest" description="Disordered" evidence="1">
    <location>
        <begin position="77"/>
        <end position="113"/>
    </location>
</feature>
<evidence type="ECO:0000313" key="2">
    <source>
        <dbReference type="EMBL" id="GFR86001.1"/>
    </source>
</evidence>
<evidence type="ECO:0000256" key="1">
    <source>
        <dbReference type="SAM" id="MobiDB-lite"/>
    </source>
</evidence>
<gene>
    <name evidence="2" type="ORF">ElyMa_006042800</name>
</gene>
<keyword evidence="3" id="KW-1185">Reference proteome</keyword>
<accession>A0AAV4GMZ2</accession>
<dbReference type="EMBL" id="BMAT01012100">
    <property type="protein sequence ID" value="GFR86001.1"/>
    <property type="molecule type" value="Genomic_DNA"/>
</dbReference>
<feature type="compositionally biased region" description="Basic and acidic residues" evidence="1">
    <location>
        <begin position="77"/>
        <end position="95"/>
    </location>
</feature>
<dbReference type="AlphaFoldDB" id="A0AAV4GMZ2"/>
<name>A0AAV4GMZ2_9GAST</name>
<proteinExistence type="predicted"/>
<protein>
    <submittedName>
        <fullName evidence="2">Transporter</fullName>
    </submittedName>
</protein>